<dbReference type="Proteomes" id="UP000031443">
    <property type="component" value="Unassembled WGS sequence"/>
</dbReference>
<reference evidence="7" key="1">
    <citation type="journal article" date="2013" name="Nat. Genet.">
        <title>The draft genomes of soft-shell turtle and green sea turtle yield insights into the development and evolution of the turtle-specific body plan.</title>
        <authorList>
            <person name="Wang Z."/>
            <person name="Pascual-Anaya J."/>
            <person name="Zadissa A."/>
            <person name="Li W."/>
            <person name="Niimura Y."/>
            <person name="Huang Z."/>
            <person name="Li C."/>
            <person name="White S."/>
            <person name="Xiong Z."/>
            <person name="Fang D."/>
            <person name="Wang B."/>
            <person name="Ming Y."/>
            <person name="Chen Y."/>
            <person name="Zheng Y."/>
            <person name="Kuraku S."/>
            <person name="Pignatelli M."/>
            <person name="Herrero J."/>
            <person name="Beal K."/>
            <person name="Nozawa M."/>
            <person name="Li Q."/>
            <person name="Wang J."/>
            <person name="Zhang H."/>
            <person name="Yu L."/>
            <person name="Shigenobu S."/>
            <person name="Wang J."/>
            <person name="Liu J."/>
            <person name="Flicek P."/>
            <person name="Searle S."/>
            <person name="Wang J."/>
            <person name="Kuratani S."/>
            <person name="Yin Y."/>
            <person name="Aken B."/>
            <person name="Zhang G."/>
            <person name="Irie N."/>
        </authorList>
    </citation>
    <scope>NUCLEOTIDE SEQUENCE [LARGE SCALE GENOMIC DNA]</scope>
</reference>
<dbReference type="GO" id="GO:0097730">
    <property type="term" value="C:non-motile cilium"/>
    <property type="evidence" value="ECO:0007669"/>
    <property type="project" value="TreeGrafter"/>
</dbReference>
<evidence type="ECO:0000256" key="5">
    <source>
        <dbReference type="SAM" id="MobiDB-lite"/>
    </source>
</evidence>
<keyword evidence="7" id="KW-1185">Reference proteome</keyword>
<feature type="binding site" evidence="3">
    <location>
        <position position="121"/>
    </location>
    <ligand>
        <name>GTP</name>
        <dbReference type="ChEBI" id="CHEBI:37565"/>
    </ligand>
</feature>
<feature type="region of interest" description="Disordered" evidence="5">
    <location>
        <begin position="249"/>
        <end position="331"/>
    </location>
</feature>
<dbReference type="PROSITE" id="PS51417">
    <property type="entry name" value="ARF"/>
    <property type="match status" value="1"/>
</dbReference>
<proteinExistence type="predicted"/>
<feature type="binding site" evidence="4">
    <location>
        <position position="99"/>
    </location>
    <ligand>
        <name>Mg(2+)</name>
        <dbReference type="ChEBI" id="CHEBI:18420"/>
    </ligand>
</feature>
<evidence type="ECO:0000256" key="4">
    <source>
        <dbReference type="PIRSR" id="PIRSR606689-2"/>
    </source>
</evidence>
<dbReference type="GO" id="GO:0097500">
    <property type="term" value="P:receptor localization to non-motile cilium"/>
    <property type="evidence" value="ECO:0007669"/>
    <property type="project" value="TreeGrafter"/>
</dbReference>
<dbReference type="InterPro" id="IPR051995">
    <property type="entry name" value="Ciliary_GTPase"/>
</dbReference>
<keyword evidence="4" id="KW-0460">Magnesium</keyword>
<feature type="compositionally biased region" description="Basic residues" evidence="5">
    <location>
        <begin position="382"/>
        <end position="393"/>
    </location>
</feature>
<evidence type="ECO:0000313" key="7">
    <source>
        <dbReference type="Proteomes" id="UP000031443"/>
    </source>
</evidence>
<accession>M7BV07</accession>
<evidence type="ECO:0000313" key="6">
    <source>
        <dbReference type="EMBL" id="EMP31962.1"/>
    </source>
</evidence>
<dbReference type="PANTHER" id="PTHR46090">
    <property type="entry name" value="ADP-RIBOSYLATION FACTOR-LIKE PROTEIN 13B"/>
    <property type="match status" value="1"/>
</dbReference>
<dbReference type="Gene3D" id="1.10.10.60">
    <property type="entry name" value="Homeodomain-like"/>
    <property type="match status" value="1"/>
</dbReference>
<feature type="binding site" evidence="3">
    <location>
        <begin position="75"/>
        <end position="82"/>
    </location>
    <ligand>
        <name>GTP</name>
        <dbReference type="ChEBI" id="CHEBI:37565"/>
    </ligand>
</feature>
<dbReference type="GO" id="GO:1905515">
    <property type="term" value="P:non-motile cilium assembly"/>
    <property type="evidence" value="ECO:0007669"/>
    <property type="project" value="TreeGrafter"/>
</dbReference>
<dbReference type="Pfam" id="PF00025">
    <property type="entry name" value="Arf"/>
    <property type="match status" value="1"/>
</dbReference>
<dbReference type="InterPro" id="IPR005225">
    <property type="entry name" value="Small_GTP-bd"/>
</dbReference>
<evidence type="ECO:0000256" key="3">
    <source>
        <dbReference type="PIRSR" id="PIRSR606689-1"/>
    </source>
</evidence>
<dbReference type="EMBL" id="KB543129">
    <property type="protein sequence ID" value="EMP31962.1"/>
    <property type="molecule type" value="Genomic_DNA"/>
</dbReference>
<protein>
    <submittedName>
        <fullName evidence="6">ADP-ribosylation factor-like protein 13B</fullName>
    </submittedName>
</protein>
<dbReference type="PANTHER" id="PTHR46090:SF4">
    <property type="entry name" value="ADP RIBOSYLATION FACTOR LIKE GTPASE 13A"/>
    <property type="match status" value="1"/>
</dbReference>
<sequence>MESQNHKRAPAWTEQEVLDLITVWGDEFVLSELRSKRRNAKIFEKISKGMKDRGYHRDLQQCHMKLKKVTLLVIGLDNTGKTSLIMEIQRVLSCEVLPTTKPNQTELRVDRFEVSLVDLSGGQRLRGIWRNHYGDTHGIIFVLDSSDVLRMEEARKTLGRVLAHPRISGKPLLLLANKQDKVDALLPCELIECLSLEKLVNENKSLCRIEPSSATKSLHKSQSRTILQGLRWLLHTIAINYSVLSARVQQDSPDQPAPGEQEAPRRAARTRSQTRRERELLARRESSQEGSAKIGEYKPLQPIQNILPQKEEGPRVPKRRKKKMKMKKKGLVQCGNMADEEEGKAWGGENRASAAVGLLHSNRVGQEKPLPQGTIPLPGQSTKKKKKKIKNKIKSQESSLEPQNEGISGTFGQYFPEIQALSTLLATAKREKSQE</sequence>
<feature type="region of interest" description="Disordered" evidence="5">
    <location>
        <begin position="362"/>
        <end position="409"/>
    </location>
</feature>
<feature type="compositionally biased region" description="Basic and acidic residues" evidence="5">
    <location>
        <begin position="274"/>
        <end position="287"/>
    </location>
</feature>
<organism evidence="6 7">
    <name type="scientific">Chelonia mydas</name>
    <name type="common">Green sea-turtle</name>
    <name type="synonym">Chelonia agassizi</name>
    <dbReference type="NCBI Taxonomy" id="8469"/>
    <lineage>
        <taxon>Eukaryota</taxon>
        <taxon>Metazoa</taxon>
        <taxon>Chordata</taxon>
        <taxon>Craniata</taxon>
        <taxon>Vertebrata</taxon>
        <taxon>Euteleostomi</taxon>
        <taxon>Archelosauria</taxon>
        <taxon>Testudinata</taxon>
        <taxon>Testudines</taxon>
        <taxon>Cryptodira</taxon>
        <taxon>Durocryptodira</taxon>
        <taxon>Americhelydia</taxon>
        <taxon>Chelonioidea</taxon>
        <taxon>Cheloniidae</taxon>
        <taxon>Chelonia</taxon>
    </lineage>
</organism>
<dbReference type="STRING" id="8469.M7BV07"/>
<feature type="binding site" evidence="3">
    <location>
        <begin position="177"/>
        <end position="180"/>
    </location>
    <ligand>
        <name>GTP</name>
        <dbReference type="ChEBI" id="CHEBI:37565"/>
    </ligand>
</feature>
<dbReference type="InterPro" id="IPR027417">
    <property type="entry name" value="P-loop_NTPase"/>
</dbReference>
<dbReference type="GO" id="GO:0003924">
    <property type="term" value="F:GTPase activity"/>
    <property type="evidence" value="ECO:0007669"/>
    <property type="project" value="InterPro"/>
</dbReference>
<dbReference type="SMART" id="SM00178">
    <property type="entry name" value="SAR"/>
    <property type="match status" value="1"/>
</dbReference>
<feature type="binding site" evidence="4">
    <location>
        <position position="82"/>
    </location>
    <ligand>
        <name>Mg(2+)</name>
        <dbReference type="ChEBI" id="CHEBI:18420"/>
    </ligand>
</feature>
<dbReference type="PRINTS" id="PR00328">
    <property type="entry name" value="SAR1GTPBP"/>
</dbReference>
<dbReference type="AlphaFoldDB" id="M7BV07"/>
<keyword evidence="1 3" id="KW-0547">Nucleotide-binding</keyword>
<dbReference type="GO" id="GO:0046872">
    <property type="term" value="F:metal ion binding"/>
    <property type="evidence" value="ECO:0007669"/>
    <property type="project" value="UniProtKB-KW"/>
</dbReference>
<dbReference type="Gene3D" id="3.40.50.300">
    <property type="entry name" value="P-loop containing nucleotide triphosphate hydrolases"/>
    <property type="match status" value="1"/>
</dbReference>
<feature type="compositionally biased region" description="Basic residues" evidence="5">
    <location>
        <begin position="316"/>
        <end position="330"/>
    </location>
</feature>
<evidence type="ECO:0000256" key="1">
    <source>
        <dbReference type="ARBA" id="ARBA00022741"/>
    </source>
</evidence>
<gene>
    <name evidence="6" type="ORF">UY3_10885</name>
</gene>
<keyword evidence="2 3" id="KW-0342">GTP-binding</keyword>
<dbReference type="GO" id="GO:0005525">
    <property type="term" value="F:GTP binding"/>
    <property type="evidence" value="ECO:0007669"/>
    <property type="project" value="UniProtKB-KW"/>
</dbReference>
<dbReference type="SMART" id="SM00177">
    <property type="entry name" value="ARF"/>
    <property type="match status" value="1"/>
</dbReference>
<evidence type="ECO:0000256" key="2">
    <source>
        <dbReference type="ARBA" id="ARBA00023134"/>
    </source>
</evidence>
<dbReference type="InterPro" id="IPR006689">
    <property type="entry name" value="Small_GTPase_ARF/SAR"/>
</dbReference>
<dbReference type="GO" id="GO:0060170">
    <property type="term" value="C:ciliary membrane"/>
    <property type="evidence" value="ECO:0007669"/>
    <property type="project" value="TreeGrafter"/>
</dbReference>
<keyword evidence="4" id="KW-0479">Metal-binding</keyword>
<dbReference type="NCBIfam" id="TIGR00231">
    <property type="entry name" value="small_GTP"/>
    <property type="match status" value="1"/>
</dbReference>
<dbReference type="SUPFAM" id="SSF52540">
    <property type="entry name" value="P-loop containing nucleoside triphosphate hydrolases"/>
    <property type="match status" value="1"/>
</dbReference>
<name>M7BV07_CHEMY</name>
<dbReference type="FunFam" id="3.40.50.300:FF:000415">
    <property type="entry name" value="ADP-ribosylation factor-like GTPase 13B"/>
    <property type="match status" value="1"/>
</dbReference>
<feature type="compositionally biased region" description="Polar residues" evidence="5">
    <location>
        <begin position="396"/>
        <end position="409"/>
    </location>
</feature>